<reference evidence="3 4" key="1">
    <citation type="submission" date="2024-04" db="EMBL/GenBank/DDBJ databases">
        <title>genome sequences of Mucor flavus KT1a and Helicostylum pulchrum KT1b strains isolated from the surface of a dry-aged beef.</title>
        <authorList>
            <person name="Toyotome T."/>
            <person name="Hosono M."/>
            <person name="Torimaru M."/>
            <person name="Fukuda K."/>
            <person name="Mikami N."/>
        </authorList>
    </citation>
    <scope>NUCLEOTIDE SEQUENCE [LARGE SCALE GENOMIC DNA]</scope>
    <source>
        <strain evidence="3 4">KT1a</strain>
    </source>
</reference>
<evidence type="ECO:0000256" key="1">
    <source>
        <dbReference type="PROSITE-ProRule" id="PRU00325"/>
    </source>
</evidence>
<keyword evidence="1" id="KW-0862">Zinc</keyword>
<dbReference type="Proteomes" id="UP001473302">
    <property type="component" value="Unassembled WGS sequence"/>
</dbReference>
<evidence type="ECO:0000313" key="4">
    <source>
        <dbReference type="Proteomes" id="UP001473302"/>
    </source>
</evidence>
<sequence>MNQSVNTYSINTYQPMPKFLEVPVTEYQAVIEGSIAKYGIKWVYSRKIVSNSNEEETLSATSALLLSTGRDSSRTLGIWITIAIAMTNLSGKQRVLQKASKKSSCPTRLKVTCFKKNLRTVTLEIASLNFSFILRSFTLTTKNIQWCAAFQPQIYKPDLIANTNIIQLSVGRTGPEERRRRRRELNAEAINEELLPLLIEQAEDSQNGNEVIYKVKSFTTDDIIYNIIVVEDKMKACGCLDFTWNNIACEHMYFLRRYNRNIAVFIISINLPTTEVFTDNIRTEQQQQKTIEI</sequence>
<gene>
    <name evidence="3" type="ORF">MFLAVUS_010310</name>
</gene>
<comment type="caution">
    <text evidence="3">The sequence shown here is derived from an EMBL/GenBank/DDBJ whole genome shotgun (WGS) entry which is preliminary data.</text>
</comment>
<keyword evidence="1" id="KW-0479">Metal-binding</keyword>
<evidence type="ECO:0000313" key="3">
    <source>
        <dbReference type="EMBL" id="GAA5816777.1"/>
    </source>
</evidence>
<keyword evidence="4" id="KW-1185">Reference proteome</keyword>
<dbReference type="InterPro" id="IPR007527">
    <property type="entry name" value="Znf_SWIM"/>
</dbReference>
<organism evidence="3 4">
    <name type="scientific">Mucor flavus</name>
    <dbReference type="NCBI Taxonomy" id="439312"/>
    <lineage>
        <taxon>Eukaryota</taxon>
        <taxon>Fungi</taxon>
        <taxon>Fungi incertae sedis</taxon>
        <taxon>Mucoromycota</taxon>
        <taxon>Mucoromycotina</taxon>
        <taxon>Mucoromycetes</taxon>
        <taxon>Mucorales</taxon>
        <taxon>Mucorineae</taxon>
        <taxon>Mucoraceae</taxon>
        <taxon>Mucor</taxon>
    </lineage>
</organism>
<dbReference type="EMBL" id="BAABUK010000035">
    <property type="protein sequence ID" value="GAA5816777.1"/>
    <property type="molecule type" value="Genomic_DNA"/>
</dbReference>
<proteinExistence type="predicted"/>
<dbReference type="PROSITE" id="PS50966">
    <property type="entry name" value="ZF_SWIM"/>
    <property type="match status" value="1"/>
</dbReference>
<accession>A0ABP9ZCE9</accession>
<evidence type="ECO:0000259" key="2">
    <source>
        <dbReference type="PROSITE" id="PS50966"/>
    </source>
</evidence>
<name>A0ABP9ZCE9_9FUNG</name>
<feature type="domain" description="SWIM-type" evidence="2">
    <location>
        <begin position="225"/>
        <end position="260"/>
    </location>
</feature>
<keyword evidence="1" id="KW-0863">Zinc-finger</keyword>
<protein>
    <recommendedName>
        <fullName evidence="2">SWIM-type domain-containing protein</fullName>
    </recommendedName>
</protein>